<proteinExistence type="predicted"/>
<evidence type="ECO:0000313" key="2">
    <source>
        <dbReference type="Proteomes" id="UP000827872"/>
    </source>
</evidence>
<organism evidence="1 2">
    <name type="scientific">Sphaerodactylus townsendi</name>
    <dbReference type="NCBI Taxonomy" id="933632"/>
    <lineage>
        <taxon>Eukaryota</taxon>
        <taxon>Metazoa</taxon>
        <taxon>Chordata</taxon>
        <taxon>Craniata</taxon>
        <taxon>Vertebrata</taxon>
        <taxon>Euteleostomi</taxon>
        <taxon>Lepidosauria</taxon>
        <taxon>Squamata</taxon>
        <taxon>Bifurcata</taxon>
        <taxon>Gekkota</taxon>
        <taxon>Sphaerodactylidae</taxon>
        <taxon>Sphaerodactylus</taxon>
    </lineage>
</organism>
<protein>
    <submittedName>
        <fullName evidence="1">Uncharacterized protein</fullName>
    </submittedName>
</protein>
<reference evidence="1" key="1">
    <citation type="submission" date="2021-08" db="EMBL/GenBank/DDBJ databases">
        <title>The first chromosome-level gecko genome reveals the dynamic sex chromosomes of Neotropical dwarf geckos (Sphaerodactylidae: Sphaerodactylus).</title>
        <authorList>
            <person name="Pinto B.J."/>
            <person name="Keating S.E."/>
            <person name="Gamble T."/>
        </authorList>
    </citation>
    <scope>NUCLEOTIDE SEQUENCE</scope>
    <source>
        <strain evidence="1">TG3544</strain>
    </source>
</reference>
<name>A0ACB8EA06_9SAUR</name>
<dbReference type="EMBL" id="CM037627">
    <property type="protein sequence ID" value="KAH7989303.1"/>
    <property type="molecule type" value="Genomic_DNA"/>
</dbReference>
<gene>
    <name evidence="1" type="ORF">K3G42_007200</name>
</gene>
<keyword evidence="2" id="KW-1185">Reference proteome</keyword>
<evidence type="ECO:0000313" key="1">
    <source>
        <dbReference type="EMBL" id="KAH7989303.1"/>
    </source>
</evidence>
<comment type="caution">
    <text evidence="1">The sequence shown here is derived from an EMBL/GenBank/DDBJ whole genome shotgun (WGS) entry which is preliminary data.</text>
</comment>
<sequence>MNDGSVYEPAKSINLPRPDGESVWDKLDHYYRIIKSTVLLYQSPITGLFPTKTFGDNQRAKVHDSLYCAACAWALALAYSCQPSNYLQSSLKV</sequence>
<dbReference type="Proteomes" id="UP000827872">
    <property type="component" value="Linkage Group LG14"/>
</dbReference>
<accession>A0ACB8EA06</accession>